<dbReference type="Pfam" id="PF01584">
    <property type="entry name" value="CheW"/>
    <property type="match status" value="1"/>
</dbReference>
<evidence type="ECO:0000313" key="3">
    <source>
        <dbReference type="Proteomes" id="UP000325797"/>
    </source>
</evidence>
<dbReference type="GO" id="GO:0006935">
    <property type="term" value="P:chemotaxis"/>
    <property type="evidence" value="ECO:0007669"/>
    <property type="project" value="InterPro"/>
</dbReference>
<gene>
    <name evidence="2" type="ORF">FRZ61_09950</name>
</gene>
<dbReference type="KEGG" id="hadh:FRZ61_09950"/>
<dbReference type="InterPro" id="IPR036061">
    <property type="entry name" value="CheW-like_dom_sf"/>
</dbReference>
<dbReference type="Proteomes" id="UP000325797">
    <property type="component" value="Chromosome"/>
</dbReference>
<dbReference type="SUPFAM" id="SSF50341">
    <property type="entry name" value="CheW-like"/>
    <property type="match status" value="1"/>
</dbReference>
<protein>
    <submittedName>
        <fullName evidence="2">Chemotaxis protein CheW</fullName>
    </submittedName>
</protein>
<keyword evidence="3" id="KW-1185">Reference proteome</keyword>
<feature type="domain" description="CheW-like" evidence="1">
    <location>
        <begin position="61"/>
        <end position="198"/>
    </location>
</feature>
<reference evidence="2 3" key="1">
    <citation type="submission" date="2019-08" db="EMBL/GenBank/DDBJ databases">
        <title>Hyperibacter terrae gen. nov., sp. nov. and Hyperibacter viscosus sp. nov., two new members in the family Rhodospirillaceae isolated from the rhizosphere of Hypericum perforatum.</title>
        <authorList>
            <person name="Noviana Z."/>
        </authorList>
    </citation>
    <scope>NUCLEOTIDE SEQUENCE [LARGE SCALE GENOMIC DNA]</scope>
    <source>
        <strain evidence="2 3">R5959</strain>
    </source>
</reference>
<evidence type="ECO:0000259" key="1">
    <source>
        <dbReference type="PROSITE" id="PS50851"/>
    </source>
</evidence>
<dbReference type="AlphaFoldDB" id="A0A5J6MV55"/>
<dbReference type="PANTHER" id="PTHR22617:SF43">
    <property type="entry name" value="PROTEIN PILI"/>
    <property type="match status" value="1"/>
</dbReference>
<dbReference type="GO" id="GO:0007165">
    <property type="term" value="P:signal transduction"/>
    <property type="evidence" value="ECO:0007669"/>
    <property type="project" value="InterPro"/>
</dbReference>
<dbReference type="PANTHER" id="PTHR22617">
    <property type="entry name" value="CHEMOTAXIS SENSOR HISTIDINE KINASE-RELATED"/>
    <property type="match status" value="1"/>
</dbReference>
<proteinExistence type="predicted"/>
<dbReference type="SMART" id="SM00260">
    <property type="entry name" value="CheW"/>
    <property type="match status" value="1"/>
</dbReference>
<dbReference type="Gene3D" id="2.30.30.40">
    <property type="entry name" value="SH3 Domains"/>
    <property type="match status" value="1"/>
</dbReference>
<dbReference type="PROSITE" id="PS50851">
    <property type="entry name" value="CHEW"/>
    <property type="match status" value="1"/>
</dbReference>
<dbReference type="InterPro" id="IPR002545">
    <property type="entry name" value="CheW-lke_dom"/>
</dbReference>
<sequence>MTDSNEQRSSIDWARVRERLARSAAALEPHEPAGEQARATLDQRARALAQPLSDRTEVGDGLKLVVFSLGTERYAIEARYVREAVRVNEVAPIPGAADLFLGLVNLRGDILPIADLRRLFGIGHTTPEEASWVLILGEAFADLGAAVTEFHETVELPAPSLLTSTDFAPGQPSDLRLGVTETALIVIDGAALLKDRRLFVAPDRQARPRQP</sequence>
<dbReference type="InterPro" id="IPR039315">
    <property type="entry name" value="CheW"/>
</dbReference>
<name>A0A5J6MV55_9PROT</name>
<organism evidence="2 3">
    <name type="scientific">Hypericibacter adhaerens</name>
    <dbReference type="NCBI Taxonomy" id="2602016"/>
    <lineage>
        <taxon>Bacteria</taxon>
        <taxon>Pseudomonadati</taxon>
        <taxon>Pseudomonadota</taxon>
        <taxon>Alphaproteobacteria</taxon>
        <taxon>Rhodospirillales</taxon>
        <taxon>Dongiaceae</taxon>
        <taxon>Hypericibacter</taxon>
    </lineage>
</organism>
<evidence type="ECO:0000313" key="2">
    <source>
        <dbReference type="EMBL" id="QEX21074.1"/>
    </source>
</evidence>
<dbReference type="OrthoDB" id="3291462at2"/>
<dbReference type="RefSeq" id="WP_151115347.1">
    <property type="nucleotide sequence ID" value="NZ_CP042582.1"/>
</dbReference>
<dbReference type="EMBL" id="CP042582">
    <property type="protein sequence ID" value="QEX21074.1"/>
    <property type="molecule type" value="Genomic_DNA"/>
</dbReference>
<dbReference type="GO" id="GO:0005829">
    <property type="term" value="C:cytosol"/>
    <property type="evidence" value="ECO:0007669"/>
    <property type="project" value="TreeGrafter"/>
</dbReference>
<accession>A0A5J6MV55</accession>
<dbReference type="Gene3D" id="2.40.50.180">
    <property type="entry name" value="CheA-289, Domain 4"/>
    <property type="match status" value="1"/>
</dbReference>